<keyword evidence="2" id="KW-0732">Signal</keyword>
<name>A0A5C3FBH5_9BASI</name>
<feature type="compositionally biased region" description="Polar residues" evidence="1">
    <location>
        <begin position="35"/>
        <end position="80"/>
    </location>
</feature>
<feature type="region of interest" description="Disordered" evidence="1">
    <location>
        <begin position="149"/>
        <end position="171"/>
    </location>
</feature>
<reference evidence="3 4" key="1">
    <citation type="submission" date="2018-03" db="EMBL/GenBank/DDBJ databases">
        <authorList>
            <person name="Guldener U."/>
        </authorList>
    </citation>
    <scope>NUCLEOTIDE SEQUENCE [LARGE SCALE GENOMIC DNA]</scope>
    <source>
        <strain evidence="3 4">DAOM196992</strain>
    </source>
</reference>
<feature type="chain" id="PRO_5023006044" description="Secreted protein" evidence="2">
    <location>
        <begin position="20"/>
        <end position="340"/>
    </location>
</feature>
<dbReference type="AlphaFoldDB" id="A0A5C3FBH5"/>
<evidence type="ECO:0000256" key="2">
    <source>
        <dbReference type="SAM" id="SignalP"/>
    </source>
</evidence>
<dbReference type="Proteomes" id="UP000323386">
    <property type="component" value="Unassembled WGS sequence"/>
</dbReference>
<accession>A0A5C3FBH5</accession>
<evidence type="ECO:0008006" key="5">
    <source>
        <dbReference type="Google" id="ProtNLM"/>
    </source>
</evidence>
<feature type="signal peptide" evidence="2">
    <location>
        <begin position="1"/>
        <end position="19"/>
    </location>
</feature>
<feature type="compositionally biased region" description="Polar residues" evidence="1">
    <location>
        <begin position="303"/>
        <end position="326"/>
    </location>
</feature>
<dbReference type="OrthoDB" id="2556109at2759"/>
<feature type="compositionally biased region" description="Gly residues" evidence="1">
    <location>
        <begin position="200"/>
        <end position="210"/>
    </location>
</feature>
<keyword evidence="4" id="KW-1185">Reference proteome</keyword>
<protein>
    <recommendedName>
        <fullName evidence="5">Secreted protein</fullName>
    </recommendedName>
</protein>
<evidence type="ECO:0000313" key="3">
    <source>
        <dbReference type="EMBL" id="SPO41793.1"/>
    </source>
</evidence>
<feature type="region of interest" description="Disordered" evidence="1">
    <location>
        <begin position="31"/>
        <end position="84"/>
    </location>
</feature>
<dbReference type="EMBL" id="OOIP01000031">
    <property type="protein sequence ID" value="SPO41793.1"/>
    <property type="molecule type" value="Genomic_DNA"/>
</dbReference>
<organism evidence="3 4">
    <name type="scientific">Pseudozyma flocculosa</name>
    <dbReference type="NCBI Taxonomy" id="84751"/>
    <lineage>
        <taxon>Eukaryota</taxon>
        <taxon>Fungi</taxon>
        <taxon>Dikarya</taxon>
        <taxon>Basidiomycota</taxon>
        <taxon>Ustilaginomycotina</taxon>
        <taxon>Ustilaginomycetes</taxon>
        <taxon>Ustilaginales</taxon>
        <taxon>Ustilaginaceae</taxon>
        <taxon>Pseudozyma</taxon>
    </lineage>
</organism>
<evidence type="ECO:0000256" key="1">
    <source>
        <dbReference type="SAM" id="MobiDB-lite"/>
    </source>
</evidence>
<evidence type="ECO:0000313" key="4">
    <source>
        <dbReference type="Proteomes" id="UP000323386"/>
    </source>
</evidence>
<gene>
    <name evidence="3" type="ORF">PSFLO_07275</name>
</gene>
<feature type="region of interest" description="Disordered" evidence="1">
    <location>
        <begin position="195"/>
        <end position="242"/>
    </location>
</feature>
<proteinExistence type="predicted"/>
<feature type="region of interest" description="Disordered" evidence="1">
    <location>
        <begin position="291"/>
        <end position="326"/>
    </location>
</feature>
<sequence length="340" mass="34277">MKLSTSFVLLSVFVSTALSAPLVQQVGSALGAGGTSSQVQDNDYSQVQPGNSVQNGGGASASNEGTAGTVSQFAPSSSGGWTKRDTFPVPHHVEQIGLVHTEDELQAIAKRLVGPLAGATKGLPVPLAGRDSSPSQGVAKRLVGPLAGATKGLPVPLAGRDSPPSQDVAKRLVGPAGSLTGLGAARFAEPQSVSKRLVGSQGGSAQGYGGSSTAVQDNDYSDVAPGNSVQNGGGAAASNVGTGGSVEQFGPSSFGYGKRDEVHLSPEEHELIDAVIREYFRRDLDRRTRYQGGSVEGHGGSAHTAQDNDVSQVAPGNQVSVGGSQTADLSGIAGGLLQQQ</sequence>